<gene>
    <name evidence="2" type="ORF">AVDCRST_MAG49-3700</name>
</gene>
<evidence type="ECO:0000313" key="2">
    <source>
        <dbReference type="EMBL" id="CAA9571813.1"/>
    </source>
</evidence>
<feature type="non-terminal residue" evidence="2">
    <location>
        <position position="66"/>
    </location>
</feature>
<protein>
    <submittedName>
        <fullName evidence="2">Uncharacterized protein</fullName>
    </submittedName>
</protein>
<feature type="region of interest" description="Disordered" evidence="1">
    <location>
        <begin position="1"/>
        <end position="44"/>
    </location>
</feature>
<sequence>WVTHLPGPRTRSGGGRVADLGGRHRMARRAAASRGSRATPCLAGECRDGHGAVTVESARAQRPWRC</sequence>
<proteinExistence type="predicted"/>
<dbReference type="EMBL" id="CADCWG010000258">
    <property type="protein sequence ID" value="CAA9571813.1"/>
    <property type="molecule type" value="Genomic_DNA"/>
</dbReference>
<reference evidence="2" key="1">
    <citation type="submission" date="2020-02" db="EMBL/GenBank/DDBJ databases">
        <authorList>
            <person name="Meier V. D."/>
        </authorList>
    </citation>
    <scope>NUCLEOTIDE SEQUENCE</scope>
    <source>
        <strain evidence="2">AVDCRST_MAG49</strain>
    </source>
</reference>
<organism evidence="2">
    <name type="scientific">uncultured Thermomicrobiales bacterium</name>
    <dbReference type="NCBI Taxonomy" id="1645740"/>
    <lineage>
        <taxon>Bacteria</taxon>
        <taxon>Pseudomonadati</taxon>
        <taxon>Thermomicrobiota</taxon>
        <taxon>Thermomicrobia</taxon>
        <taxon>Thermomicrobiales</taxon>
        <taxon>environmental samples</taxon>
    </lineage>
</organism>
<dbReference type="AlphaFoldDB" id="A0A6J4VAE1"/>
<feature type="compositionally biased region" description="Low complexity" evidence="1">
    <location>
        <begin position="29"/>
        <end position="38"/>
    </location>
</feature>
<feature type="non-terminal residue" evidence="2">
    <location>
        <position position="1"/>
    </location>
</feature>
<evidence type="ECO:0000256" key="1">
    <source>
        <dbReference type="SAM" id="MobiDB-lite"/>
    </source>
</evidence>
<accession>A0A6J4VAE1</accession>
<name>A0A6J4VAE1_9BACT</name>